<proteinExistence type="predicted"/>
<dbReference type="Proteomes" id="UP000798662">
    <property type="component" value="Chromosome 1"/>
</dbReference>
<keyword evidence="2" id="KW-1185">Reference proteome</keyword>
<organism evidence="1 2">
    <name type="scientific">Pyropia yezoensis</name>
    <name type="common">Susabi-nori</name>
    <name type="synonym">Porphyra yezoensis</name>
    <dbReference type="NCBI Taxonomy" id="2788"/>
    <lineage>
        <taxon>Eukaryota</taxon>
        <taxon>Rhodophyta</taxon>
        <taxon>Bangiophyceae</taxon>
        <taxon>Bangiales</taxon>
        <taxon>Bangiaceae</taxon>
        <taxon>Pyropia</taxon>
    </lineage>
</organism>
<gene>
    <name evidence="1" type="ORF">I4F81_005125</name>
</gene>
<evidence type="ECO:0000313" key="1">
    <source>
        <dbReference type="EMBL" id="KAK1862558.1"/>
    </source>
</evidence>
<evidence type="ECO:0000313" key="2">
    <source>
        <dbReference type="Proteomes" id="UP000798662"/>
    </source>
</evidence>
<dbReference type="EMBL" id="CM020618">
    <property type="protein sequence ID" value="KAK1862558.1"/>
    <property type="molecule type" value="Genomic_DNA"/>
</dbReference>
<accession>A0ACC3BY78</accession>
<sequence>MGVVVVATCTLNQWAMDFTGNLARVRASIDAARDAHATYRLGPELEIPGYGCEDHFLEPDTFAHSWEAVASLVASGHTDGLLVDVGAPVLHRGVAYNARVLLANRRVLLVRPKMALAGDGNYREARYFRAWTPRERPLEEYALPPCVTVLTGQASAPIGDAALAMPGGVVVACEACEELWTPQAPHIAYAALGVHLIGNGSGSHHELRKMARRLELLRGATAKTGGVYAYANQRGCDGGRLYYDGGALVAVNGHLVAGATDPHFGIGEDVRLAVAAVDVAEVVATRLGRASCAVQASLPSVALPPLLTVTTTELRLPRGEAGEGKDQPPHVGDDFTLTLSDADARRRGLTLAAPQTPPPEAVEEEIGRGPACWLWDYLRRSGASGYMLPLSGGADSAATAAIVGAMCQMATTAAAEAPCGVVAADVRRLLRLPAGAPTPTDPKVLSRALLHTAYMASARASSTETRERAAAVASDVGAYHVGVDISAVVTAAVEAVSGVLGVAAAAAEAVRVGAGAGRASPQPPPLTPRFRADGGTTAENIALQNVQARLRMVLTYLLAQLLPWARTRAAGGPADGSVRPLLVLGSANVDEALRGYLTKYDCSAADVNPIGGVAKADLAAFLLWAARPVEDGGLGYPSLADVAAAAPTAELEPVPEGQAGAAAPARQTDEADMGCTYAELGVFGRLRSLGRCGPVAMFRRAYAMALAGGRAGVSGSAGVDGGAGGGGGASFLAGASAREVAARVKFFWTAYAANRHKMTTLTPAYHAEGYSPEDNRFDLRPFLYNVRWPWQFRQMDALVDEATAAEQTAAMGVAVTEGVAEQAPNGSS</sequence>
<comment type="caution">
    <text evidence="1">The sequence shown here is derived from an EMBL/GenBank/DDBJ whole genome shotgun (WGS) entry which is preliminary data.</text>
</comment>
<protein>
    <submittedName>
        <fullName evidence="1">Uncharacterized protein</fullName>
    </submittedName>
</protein>
<name>A0ACC3BY78_PYRYE</name>
<reference evidence="1" key="1">
    <citation type="submission" date="2019-11" db="EMBL/GenBank/DDBJ databases">
        <title>Nori genome reveals adaptations in red seaweeds to the harsh intertidal environment.</title>
        <authorList>
            <person name="Wang D."/>
            <person name="Mao Y."/>
        </authorList>
    </citation>
    <scope>NUCLEOTIDE SEQUENCE</scope>
    <source>
        <tissue evidence="1">Gametophyte</tissue>
    </source>
</reference>